<dbReference type="Proteomes" id="UP000242660">
    <property type="component" value="Unassembled WGS sequence"/>
</dbReference>
<evidence type="ECO:0000256" key="2">
    <source>
        <dbReference type="ARBA" id="ARBA00009638"/>
    </source>
</evidence>
<keyword evidence="3 10" id="KW-0132">Cell division</keyword>
<keyword evidence="9 10" id="KW-0131">Cell cycle</keyword>
<evidence type="ECO:0000256" key="8">
    <source>
        <dbReference type="ARBA" id="ARBA00023210"/>
    </source>
</evidence>
<dbReference type="InterPro" id="IPR019987">
    <property type="entry name" value="GTP-bd_ribosome_bio_YsxC"/>
</dbReference>
<evidence type="ECO:0000256" key="9">
    <source>
        <dbReference type="ARBA" id="ARBA00023306"/>
    </source>
</evidence>
<evidence type="ECO:0000313" key="13">
    <source>
        <dbReference type="Proteomes" id="UP000242660"/>
    </source>
</evidence>
<evidence type="ECO:0000313" key="12">
    <source>
        <dbReference type="EMBL" id="PSB91549.1"/>
    </source>
</evidence>
<organism evidence="12 13">
    <name type="scientific">Candidatus Pandoraea novymonadis</name>
    <dbReference type="NCBI Taxonomy" id="1808959"/>
    <lineage>
        <taxon>Bacteria</taxon>
        <taxon>Pseudomonadati</taxon>
        <taxon>Pseudomonadota</taxon>
        <taxon>Betaproteobacteria</taxon>
        <taxon>Burkholderiales</taxon>
        <taxon>Burkholderiaceae</taxon>
        <taxon>Pandoraea</taxon>
    </lineage>
</organism>
<evidence type="ECO:0000259" key="11">
    <source>
        <dbReference type="PROSITE" id="PS51706"/>
    </source>
</evidence>
<gene>
    <name evidence="10 12" type="primary">engB</name>
    <name evidence="12" type="ORF">BZL35_00946</name>
</gene>
<comment type="similarity">
    <text evidence="2 10">Belongs to the TRAFAC class TrmE-Era-EngA-EngB-Septin-like GTPase superfamily. EngB GTPase family.</text>
</comment>
<evidence type="ECO:0000256" key="1">
    <source>
        <dbReference type="ARBA" id="ARBA00001946"/>
    </source>
</evidence>
<dbReference type="SUPFAM" id="SSF52540">
    <property type="entry name" value="P-loop containing nucleoside triphosphate hydrolases"/>
    <property type="match status" value="1"/>
</dbReference>
<name>A0ABX5FCI5_9BURK</name>
<dbReference type="InterPro" id="IPR006073">
    <property type="entry name" value="GTP-bd"/>
</dbReference>
<dbReference type="CDD" id="cd01876">
    <property type="entry name" value="YihA_EngB"/>
    <property type="match status" value="1"/>
</dbReference>
<keyword evidence="7 10" id="KW-0342">GTP-binding</keyword>
<comment type="cofactor">
    <cofactor evidence="1">
        <name>Mg(2+)</name>
        <dbReference type="ChEBI" id="CHEBI:18420"/>
    </cofactor>
</comment>
<dbReference type="InterPro" id="IPR027417">
    <property type="entry name" value="P-loop_NTPase"/>
</dbReference>
<comment type="caution">
    <text evidence="12">The sequence shown here is derived from an EMBL/GenBank/DDBJ whole genome shotgun (WGS) entry which is preliminary data.</text>
</comment>
<dbReference type="PANTHER" id="PTHR11649:SF13">
    <property type="entry name" value="ENGB-TYPE G DOMAIN-CONTAINING PROTEIN"/>
    <property type="match status" value="1"/>
</dbReference>
<dbReference type="PROSITE" id="PS51706">
    <property type="entry name" value="G_ENGB"/>
    <property type="match status" value="1"/>
</dbReference>
<keyword evidence="5 10" id="KW-0547">Nucleotide-binding</keyword>
<sequence length="226" mass="25777">MSVLHQASFFTTINYLNDLPQTSVPEIAFAGRSNAGKSTALNILCNQKRLAFSSKTPGRTQYINYFAVGTNKPQRLYGYLVDLPGYGYSKVSNSVKTKWQKLLADYLVHRPQLRGLVLMMDSRHPFTELDAQLINWFLPTGLPIHVLLTKSDKLTRQESTNILRVVEEMLRNYLRREEISSEDISLTAQPQFTVQLFSSLKRIGVHTAQLQLEAWLNISRNSISKK</sequence>
<dbReference type="Pfam" id="PF01926">
    <property type="entry name" value="MMR_HSR1"/>
    <property type="match status" value="1"/>
</dbReference>
<dbReference type="InterPro" id="IPR030393">
    <property type="entry name" value="G_ENGB_dom"/>
</dbReference>
<accession>A0ABX5FCI5</accession>
<evidence type="ECO:0000256" key="6">
    <source>
        <dbReference type="ARBA" id="ARBA00022842"/>
    </source>
</evidence>
<keyword evidence="4" id="KW-0479">Metal-binding</keyword>
<dbReference type="RefSeq" id="WP_106183086.1">
    <property type="nucleotide sequence ID" value="NZ_MUHY01000004.1"/>
</dbReference>
<dbReference type="Gene3D" id="3.40.50.300">
    <property type="entry name" value="P-loop containing nucleotide triphosphate hydrolases"/>
    <property type="match status" value="1"/>
</dbReference>
<dbReference type="HAMAP" id="MF_00321">
    <property type="entry name" value="GTPase_EngB"/>
    <property type="match status" value="1"/>
</dbReference>
<evidence type="ECO:0000256" key="4">
    <source>
        <dbReference type="ARBA" id="ARBA00022723"/>
    </source>
</evidence>
<keyword evidence="8 10" id="KW-0717">Septation</keyword>
<dbReference type="PANTHER" id="PTHR11649">
    <property type="entry name" value="MSS1/TRME-RELATED GTP-BINDING PROTEIN"/>
    <property type="match status" value="1"/>
</dbReference>
<proteinExistence type="inferred from homology"/>
<keyword evidence="13" id="KW-1185">Reference proteome</keyword>
<protein>
    <recommendedName>
        <fullName evidence="10">Probable GTP-binding protein EngB</fullName>
    </recommendedName>
</protein>
<evidence type="ECO:0000256" key="3">
    <source>
        <dbReference type="ARBA" id="ARBA00022618"/>
    </source>
</evidence>
<evidence type="ECO:0000256" key="7">
    <source>
        <dbReference type="ARBA" id="ARBA00023134"/>
    </source>
</evidence>
<feature type="domain" description="EngB-type G" evidence="11">
    <location>
        <begin position="23"/>
        <end position="218"/>
    </location>
</feature>
<keyword evidence="6" id="KW-0460">Magnesium</keyword>
<evidence type="ECO:0000256" key="5">
    <source>
        <dbReference type="ARBA" id="ARBA00022741"/>
    </source>
</evidence>
<evidence type="ECO:0000256" key="10">
    <source>
        <dbReference type="HAMAP-Rule" id="MF_00321"/>
    </source>
</evidence>
<dbReference type="EMBL" id="MUHY01000004">
    <property type="protein sequence ID" value="PSB91549.1"/>
    <property type="molecule type" value="Genomic_DNA"/>
</dbReference>
<dbReference type="NCBIfam" id="TIGR03598">
    <property type="entry name" value="GTPase_YsxC"/>
    <property type="match status" value="1"/>
</dbReference>
<comment type="function">
    <text evidence="10">Necessary for normal cell division and for the maintenance of normal septation.</text>
</comment>
<reference evidence="12 13" key="1">
    <citation type="journal article" date="2017" name="Front. Microbiol.">
        <title>Genome of Ca. Pandoraea novymonadis, an Endosymbiotic Bacterium of the Trypanosomatid Novymonas esmeraldas.</title>
        <authorList>
            <person name="Kostygov A.Y."/>
            <person name="Butenko A."/>
            <person name="Nenarokova A."/>
            <person name="Tashyreva D."/>
            <person name="Flegontov P."/>
            <person name="Lukes J."/>
            <person name="Yurchenko V."/>
        </authorList>
    </citation>
    <scope>NUCLEOTIDE SEQUENCE [LARGE SCALE GENOMIC DNA]</scope>
    <source>
        <strain evidence="12 13">E262</strain>
    </source>
</reference>